<keyword evidence="2" id="KW-1185">Reference proteome</keyword>
<organism evidence="1 2">
    <name type="scientific">Vararia minispora EC-137</name>
    <dbReference type="NCBI Taxonomy" id="1314806"/>
    <lineage>
        <taxon>Eukaryota</taxon>
        <taxon>Fungi</taxon>
        <taxon>Dikarya</taxon>
        <taxon>Basidiomycota</taxon>
        <taxon>Agaricomycotina</taxon>
        <taxon>Agaricomycetes</taxon>
        <taxon>Russulales</taxon>
        <taxon>Lachnocladiaceae</taxon>
        <taxon>Vararia</taxon>
    </lineage>
</organism>
<accession>A0ACB8QUE3</accession>
<name>A0ACB8QUE3_9AGAM</name>
<dbReference type="Proteomes" id="UP000814128">
    <property type="component" value="Unassembled WGS sequence"/>
</dbReference>
<evidence type="ECO:0000313" key="1">
    <source>
        <dbReference type="EMBL" id="KAI0035429.1"/>
    </source>
</evidence>
<comment type="caution">
    <text evidence="1">The sequence shown here is derived from an EMBL/GenBank/DDBJ whole genome shotgun (WGS) entry which is preliminary data.</text>
</comment>
<reference evidence="1" key="1">
    <citation type="submission" date="2021-02" db="EMBL/GenBank/DDBJ databases">
        <authorList>
            <consortium name="DOE Joint Genome Institute"/>
            <person name="Ahrendt S."/>
            <person name="Looney B.P."/>
            <person name="Miyauchi S."/>
            <person name="Morin E."/>
            <person name="Drula E."/>
            <person name="Courty P.E."/>
            <person name="Chicoki N."/>
            <person name="Fauchery L."/>
            <person name="Kohler A."/>
            <person name="Kuo A."/>
            <person name="Labutti K."/>
            <person name="Pangilinan J."/>
            <person name="Lipzen A."/>
            <person name="Riley R."/>
            <person name="Andreopoulos W."/>
            <person name="He G."/>
            <person name="Johnson J."/>
            <person name="Barry K.W."/>
            <person name="Grigoriev I.V."/>
            <person name="Nagy L."/>
            <person name="Hibbett D."/>
            <person name="Henrissat B."/>
            <person name="Matheny P.B."/>
            <person name="Labbe J."/>
            <person name="Martin F."/>
        </authorList>
    </citation>
    <scope>NUCLEOTIDE SEQUENCE</scope>
    <source>
        <strain evidence="1">EC-137</strain>
    </source>
</reference>
<evidence type="ECO:0000313" key="2">
    <source>
        <dbReference type="Proteomes" id="UP000814128"/>
    </source>
</evidence>
<dbReference type="EMBL" id="MU273484">
    <property type="protein sequence ID" value="KAI0035429.1"/>
    <property type="molecule type" value="Genomic_DNA"/>
</dbReference>
<reference evidence="1" key="2">
    <citation type="journal article" date="2022" name="New Phytol.">
        <title>Evolutionary transition to the ectomycorrhizal habit in the genomes of a hyperdiverse lineage of mushroom-forming fungi.</title>
        <authorList>
            <person name="Looney B."/>
            <person name="Miyauchi S."/>
            <person name="Morin E."/>
            <person name="Drula E."/>
            <person name="Courty P.E."/>
            <person name="Kohler A."/>
            <person name="Kuo A."/>
            <person name="LaButti K."/>
            <person name="Pangilinan J."/>
            <person name="Lipzen A."/>
            <person name="Riley R."/>
            <person name="Andreopoulos W."/>
            <person name="He G."/>
            <person name="Johnson J."/>
            <person name="Nolan M."/>
            <person name="Tritt A."/>
            <person name="Barry K.W."/>
            <person name="Grigoriev I.V."/>
            <person name="Nagy L.G."/>
            <person name="Hibbett D."/>
            <person name="Henrissat B."/>
            <person name="Matheny P.B."/>
            <person name="Labbe J."/>
            <person name="Martin F.M."/>
        </authorList>
    </citation>
    <scope>NUCLEOTIDE SEQUENCE</scope>
    <source>
        <strain evidence="1">EC-137</strain>
    </source>
</reference>
<proteinExistence type="predicted"/>
<feature type="non-terminal residue" evidence="1">
    <location>
        <position position="1"/>
    </location>
</feature>
<sequence>GNRFYEYPSTSDDPRRTKRRVQYRVYDDMWHYIGGKRQLPVQWVSWLSHTRPDPPTLAELQTDLIRRQRTLHNAALIEARDREERARIAQANATARLPSPDAQARAPAFESGHTEATSQPSVSTQAASLTTPEPPQGNTKDACARSTPRSSAGRFSDLSRPVRDEKWQPQSWSPEAVRRRGE</sequence>
<protein>
    <submittedName>
        <fullName evidence="1">Uncharacterized protein</fullName>
    </submittedName>
</protein>
<gene>
    <name evidence="1" type="ORF">K488DRAFT_43306</name>
</gene>